<feature type="transmembrane region" description="Helical" evidence="8">
    <location>
        <begin position="100"/>
        <end position="122"/>
    </location>
</feature>
<dbReference type="PANTHER" id="PTHR24305:SF187">
    <property type="entry name" value="P450, PUTATIVE (EUROFUNG)-RELATED"/>
    <property type="match status" value="1"/>
</dbReference>
<evidence type="ECO:0000256" key="3">
    <source>
        <dbReference type="ARBA" id="ARBA00010617"/>
    </source>
</evidence>
<organism evidence="9 10">
    <name type="scientific">Mycena chlorophos</name>
    <name type="common">Agaric fungus</name>
    <name type="synonym">Agaricus chlorophos</name>
    <dbReference type="NCBI Taxonomy" id="658473"/>
    <lineage>
        <taxon>Eukaryota</taxon>
        <taxon>Fungi</taxon>
        <taxon>Dikarya</taxon>
        <taxon>Basidiomycota</taxon>
        <taxon>Agaricomycotina</taxon>
        <taxon>Agaricomycetes</taxon>
        <taxon>Agaricomycetidae</taxon>
        <taxon>Agaricales</taxon>
        <taxon>Marasmiineae</taxon>
        <taxon>Mycenaceae</taxon>
        <taxon>Mycena</taxon>
    </lineage>
</organism>
<name>A0ABQ0LI18_MYCCL</name>
<evidence type="ECO:0000256" key="5">
    <source>
        <dbReference type="ARBA" id="ARBA00023002"/>
    </source>
</evidence>
<keyword evidence="8" id="KW-0812">Transmembrane</keyword>
<dbReference type="InterPro" id="IPR036396">
    <property type="entry name" value="Cyt_P450_sf"/>
</dbReference>
<keyword evidence="6" id="KW-0408">Iron</keyword>
<proteinExistence type="inferred from homology"/>
<comment type="similarity">
    <text evidence="3">Belongs to the cytochrome P450 family.</text>
</comment>
<dbReference type="EMBL" id="DF846591">
    <property type="protein sequence ID" value="GAT50701.1"/>
    <property type="molecule type" value="Genomic_DNA"/>
</dbReference>
<keyword evidence="4" id="KW-0479">Metal-binding</keyword>
<keyword evidence="5" id="KW-0560">Oxidoreductase</keyword>
<evidence type="ECO:0000256" key="4">
    <source>
        <dbReference type="ARBA" id="ARBA00022723"/>
    </source>
</evidence>
<dbReference type="InterPro" id="IPR001128">
    <property type="entry name" value="Cyt_P450"/>
</dbReference>
<comment type="cofactor">
    <cofactor evidence="1">
        <name>heme</name>
        <dbReference type="ChEBI" id="CHEBI:30413"/>
    </cofactor>
</comment>
<dbReference type="SUPFAM" id="SSF48264">
    <property type="entry name" value="Cytochrome P450"/>
    <property type="match status" value="1"/>
</dbReference>
<evidence type="ECO:0000256" key="1">
    <source>
        <dbReference type="ARBA" id="ARBA00001971"/>
    </source>
</evidence>
<accession>A0ABQ0LI18</accession>
<dbReference type="Proteomes" id="UP000815677">
    <property type="component" value="Unassembled WGS sequence"/>
</dbReference>
<gene>
    <name evidence="9" type="ORF">MCHLO_07910</name>
</gene>
<dbReference type="PRINTS" id="PR00385">
    <property type="entry name" value="P450"/>
</dbReference>
<dbReference type="PRINTS" id="PR00463">
    <property type="entry name" value="EP450I"/>
</dbReference>
<evidence type="ECO:0008006" key="11">
    <source>
        <dbReference type="Google" id="ProtNLM"/>
    </source>
</evidence>
<reference evidence="9" key="1">
    <citation type="submission" date="2014-09" db="EMBL/GenBank/DDBJ databases">
        <title>Genome sequence of the luminous mushroom Mycena chlorophos for searching fungal bioluminescence genes.</title>
        <authorList>
            <person name="Tanaka Y."/>
            <person name="Kasuga D."/>
            <person name="Oba Y."/>
            <person name="Hase S."/>
            <person name="Sato K."/>
            <person name="Oba Y."/>
            <person name="Sakakibara Y."/>
        </authorList>
    </citation>
    <scope>NUCLEOTIDE SEQUENCE</scope>
</reference>
<dbReference type="PANTHER" id="PTHR24305">
    <property type="entry name" value="CYTOCHROME P450"/>
    <property type="match status" value="1"/>
</dbReference>
<comment type="pathway">
    <text evidence="2">Secondary metabolite biosynthesis.</text>
</comment>
<sequence>MAQKQRRLGTIPVHSSLRVRSLQTTPTKPTNDVRSGHPRIVSYGPVMGLEACYNAGRKAEGKLTHVFFHRYEPASASGPFFALLLEPLLLVLFLDFNNASLSITIAVAAAFWASLVTSIVAYRLSPWHPLAHVPGPVLARISKWWSVRNVFKGNQQRVFKALHDQYGECVRVGPNEVSLIHVDAIKNVLGAGGLEKGQVYEPRVDPKHGIRSLLTTRRPDAHAVRRRVWNRALSSETLKEFEALLLKRVQQLIDRLDGMVKDGQGAAAVDLAAWFSYFAFDFMGDMAFGGGFEMIRDGGDKEGYWTLMKSGAKRIAILCQLPWLAPMLYKIPFLTRAPAKLRAFSSKCAANRMQSGPKLTKDLWYHLMDEEGREKVKPPMPEVVADGVLAVVAGSDTTSVALSTLIWCLLTNPEIYARVQAEVDTVFPDVDGALDTSKHDELKLLSACINETLRLFPPVPTGGARQVPAGEPRLVAGTWYIPAHTQIYVPAYVIQRCETYFSHPDVFDPDRWLRTHELHTHTPAVLIPFSYGPANCVGKALAWREMLLVASVVIRKYEMRFAMGDAEKWVDTLEDAFVTNVRGRLMVELRLPSGTSVQKTRTWMFPDSNQRTPEASY</sequence>
<keyword evidence="8" id="KW-1133">Transmembrane helix</keyword>
<evidence type="ECO:0000256" key="6">
    <source>
        <dbReference type="ARBA" id="ARBA00023004"/>
    </source>
</evidence>
<keyword evidence="10" id="KW-1185">Reference proteome</keyword>
<evidence type="ECO:0000313" key="9">
    <source>
        <dbReference type="EMBL" id="GAT50701.1"/>
    </source>
</evidence>
<keyword evidence="7" id="KW-0503">Monooxygenase</keyword>
<evidence type="ECO:0000313" key="10">
    <source>
        <dbReference type="Proteomes" id="UP000815677"/>
    </source>
</evidence>
<evidence type="ECO:0000256" key="2">
    <source>
        <dbReference type="ARBA" id="ARBA00005179"/>
    </source>
</evidence>
<dbReference type="CDD" id="cd11061">
    <property type="entry name" value="CYP67-like"/>
    <property type="match status" value="1"/>
</dbReference>
<evidence type="ECO:0000256" key="8">
    <source>
        <dbReference type="SAM" id="Phobius"/>
    </source>
</evidence>
<evidence type="ECO:0000256" key="7">
    <source>
        <dbReference type="ARBA" id="ARBA00023033"/>
    </source>
</evidence>
<dbReference type="InterPro" id="IPR002401">
    <property type="entry name" value="Cyt_P450_E_grp-I"/>
</dbReference>
<protein>
    <recommendedName>
        <fullName evidence="11">Cytochrome P450</fullName>
    </recommendedName>
</protein>
<dbReference type="Pfam" id="PF00067">
    <property type="entry name" value="p450"/>
    <property type="match status" value="1"/>
</dbReference>
<dbReference type="Gene3D" id="1.10.630.10">
    <property type="entry name" value="Cytochrome P450"/>
    <property type="match status" value="1"/>
</dbReference>
<dbReference type="InterPro" id="IPR050121">
    <property type="entry name" value="Cytochrome_P450_monoxygenase"/>
</dbReference>
<keyword evidence="8" id="KW-0472">Membrane</keyword>